<dbReference type="NCBIfam" id="TIGR02795">
    <property type="entry name" value="tol_pal_ybgF"/>
    <property type="match status" value="1"/>
</dbReference>
<keyword evidence="1" id="KW-0175">Coiled coil</keyword>
<organism evidence="3 4">
    <name type="scientific">Thalassotalea psychrophila</name>
    <dbReference type="NCBI Taxonomy" id="3065647"/>
    <lineage>
        <taxon>Bacteria</taxon>
        <taxon>Pseudomonadati</taxon>
        <taxon>Pseudomonadota</taxon>
        <taxon>Gammaproteobacteria</taxon>
        <taxon>Alteromonadales</taxon>
        <taxon>Colwelliaceae</taxon>
        <taxon>Thalassotalea</taxon>
    </lineage>
</organism>
<feature type="signal peptide" evidence="1">
    <location>
        <begin position="1"/>
        <end position="20"/>
    </location>
</feature>
<keyword evidence="4" id="KW-1185">Reference proteome</keyword>
<dbReference type="Pfam" id="PF13174">
    <property type="entry name" value="TPR_6"/>
    <property type="match status" value="1"/>
</dbReference>
<dbReference type="RefSeq" id="WP_348393031.1">
    <property type="nucleotide sequence ID" value="NZ_CP134145.1"/>
</dbReference>
<keyword evidence="1" id="KW-0574">Periplasm</keyword>
<sequence precursor="true">MTSYKLIFSLAVMASANTLAAEPAPVLDINEQSVQTAQPTDMTTLQRTLQVRNNALNSMQQQIDELQTELSELRGVTEEQAYTISQILQRQRELYQEIDRRLAAAAQSAPQVPAAGNNNNVNYSSNLTENEAYDHAVNLVLKQKKYDLAITEFQSFNQKFPNSSYSANAHYWLGQLLFNKGKLKEAGTEFSNVINNFENSSKRSDAMLKLGMVEQKLNNPQKAKTIFNQLIKEYEDSSAAQLAKARLSSL</sequence>
<dbReference type="InterPro" id="IPR011990">
    <property type="entry name" value="TPR-like_helical_dom_sf"/>
</dbReference>
<comment type="similarity">
    <text evidence="1">Belongs to the CpoB family.</text>
</comment>
<name>A0ABY9TYL5_9GAMM</name>
<evidence type="ECO:0000256" key="1">
    <source>
        <dbReference type="HAMAP-Rule" id="MF_02066"/>
    </source>
</evidence>
<dbReference type="InterPro" id="IPR034706">
    <property type="entry name" value="CpoB"/>
</dbReference>
<protein>
    <recommendedName>
        <fullName evidence="1">Cell division coordinator CpoB</fullName>
    </recommendedName>
</protein>
<proteinExistence type="inferred from homology"/>
<evidence type="ECO:0000313" key="4">
    <source>
        <dbReference type="Proteomes" id="UP001258994"/>
    </source>
</evidence>
<evidence type="ECO:0000313" key="3">
    <source>
        <dbReference type="EMBL" id="WNC73921.1"/>
    </source>
</evidence>
<reference evidence="4" key="1">
    <citation type="submission" date="2023-09" db="EMBL/GenBank/DDBJ databases">
        <authorList>
            <person name="Li S."/>
            <person name="Li X."/>
            <person name="Zhang C."/>
            <person name="Zhao Z."/>
        </authorList>
    </citation>
    <scope>NUCLEOTIDE SEQUENCE [LARGE SCALE GENOMIC DNA]</scope>
    <source>
        <strain evidence="4">SQ149</strain>
    </source>
</reference>
<dbReference type="Pfam" id="PF16331">
    <property type="entry name" value="TolA_bind_tri"/>
    <property type="match status" value="1"/>
</dbReference>
<dbReference type="HAMAP" id="MF_02066">
    <property type="entry name" value="CpoB"/>
    <property type="match status" value="1"/>
</dbReference>
<dbReference type="EMBL" id="CP134145">
    <property type="protein sequence ID" value="WNC73921.1"/>
    <property type="molecule type" value="Genomic_DNA"/>
</dbReference>
<dbReference type="InterPro" id="IPR032519">
    <property type="entry name" value="YbgF_tri"/>
</dbReference>
<dbReference type="Pfam" id="PF13432">
    <property type="entry name" value="TPR_16"/>
    <property type="match status" value="1"/>
</dbReference>
<gene>
    <name evidence="3" type="primary">ybgF</name>
    <name evidence="1" type="synonym">cpoB</name>
    <name evidence="3" type="ORF">RGQ13_07985</name>
</gene>
<dbReference type="SUPFAM" id="SSF48452">
    <property type="entry name" value="TPR-like"/>
    <property type="match status" value="1"/>
</dbReference>
<dbReference type="Gene3D" id="1.20.5.110">
    <property type="match status" value="1"/>
</dbReference>
<evidence type="ECO:0000259" key="2">
    <source>
        <dbReference type="Pfam" id="PF16331"/>
    </source>
</evidence>
<accession>A0ABY9TYL5</accession>
<dbReference type="Gene3D" id="1.25.40.10">
    <property type="entry name" value="Tetratricopeptide repeat domain"/>
    <property type="match status" value="1"/>
</dbReference>
<feature type="coiled-coil region" evidence="1">
    <location>
        <begin position="49"/>
        <end position="108"/>
    </location>
</feature>
<comment type="function">
    <text evidence="1">Mediates coordination of peptidoglycan synthesis and outer membrane constriction during cell division.</text>
</comment>
<dbReference type="InterPro" id="IPR019734">
    <property type="entry name" value="TPR_rpt"/>
</dbReference>
<dbReference type="InterPro" id="IPR014162">
    <property type="entry name" value="CpoB_C"/>
</dbReference>
<keyword evidence="1" id="KW-0131">Cell cycle</keyword>
<keyword evidence="1" id="KW-0732">Signal</keyword>
<feature type="chain" id="PRO_5044944649" description="Cell division coordinator CpoB" evidence="1">
    <location>
        <begin position="21"/>
        <end position="250"/>
    </location>
</feature>
<dbReference type="Proteomes" id="UP001258994">
    <property type="component" value="Chromosome"/>
</dbReference>
<keyword evidence="1" id="KW-0132">Cell division</keyword>
<feature type="domain" description="YbgF trimerisation" evidence="2">
    <location>
        <begin position="43"/>
        <end position="110"/>
    </location>
</feature>
<comment type="subcellular location">
    <subcellularLocation>
        <location evidence="1">Periplasm</location>
    </subcellularLocation>
</comment>